<dbReference type="AlphaFoldDB" id="W5WLD3"/>
<feature type="transmembrane region" description="Helical" evidence="1">
    <location>
        <begin position="37"/>
        <end position="56"/>
    </location>
</feature>
<keyword evidence="1" id="KW-1133">Transmembrane helix</keyword>
<dbReference type="HOGENOM" id="CLU_2105788_0_0_11"/>
<sequence>MSADRAGYWLWAVTIGLATALVLSLFAVRLAGGVEPGGVVLLIAGLGVLALTLRVVRAARRGNGWAPGALTLPVLAVLAARPLALADLVTVAVCVLPAAGTALLVAHRCASHRLR</sequence>
<name>W5WLD3_9PSEU</name>
<reference evidence="2 3" key="1">
    <citation type="journal article" date="2014" name="BMC Genomics">
        <title>Complete genome sequence of producer of the glycopeptide antibiotic Aculeximycin Kutzneria albida DSM 43870T, a representative of minor genus of Pseudonocardiaceae.</title>
        <authorList>
            <person name="Rebets Y."/>
            <person name="Tokovenko B."/>
            <person name="Lushchyk I."/>
            <person name="Ruckert C."/>
            <person name="Zaburannyi N."/>
            <person name="Bechthold A."/>
            <person name="Kalinowski J."/>
            <person name="Luzhetskyy A."/>
        </authorList>
    </citation>
    <scope>NUCLEOTIDE SEQUENCE [LARGE SCALE GENOMIC DNA]</scope>
    <source>
        <strain evidence="2">DSM 43870</strain>
    </source>
</reference>
<feature type="transmembrane region" description="Helical" evidence="1">
    <location>
        <begin position="63"/>
        <end position="82"/>
    </location>
</feature>
<proteinExistence type="predicted"/>
<dbReference type="Proteomes" id="UP000019225">
    <property type="component" value="Chromosome"/>
</dbReference>
<evidence type="ECO:0000313" key="2">
    <source>
        <dbReference type="EMBL" id="AHI02034.1"/>
    </source>
</evidence>
<keyword evidence="3" id="KW-1185">Reference proteome</keyword>
<dbReference type="EMBL" id="CP007155">
    <property type="protein sequence ID" value="AHI02034.1"/>
    <property type="molecule type" value="Genomic_DNA"/>
</dbReference>
<accession>W5WLD3</accession>
<organism evidence="2 3">
    <name type="scientific">Kutzneria albida DSM 43870</name>
    <dbReference type="NCBI Taxonomy" id="1449976"/>
    <lineage>
        <taxon>Bacteria</taxon>
        <taxon>Bacillati</taxon>
        <taxon>Actinomycetota</taxon>
        <taxon>Actinomycetes</taxon>
        <taxon>Pseudonocardiales</taxon>
        <taxon>Pseudonocardiaceae</taxon>
        <taxon>Kutzneria</taxon>
    </lineage>
</organism>
<keyword evidence="1" id="KW-0812">Transmembrane</keyword>
<dbReference type="KEGG" id="kal:KALB_8677"/>
<dbReference type="STRING" id="1449976.KALB_8677"/>
<keyword evidence="1" id="KW-0472">Membrane</keyword>
<evidence type="ECO:0000256" key="1">
    <source>
        <dbReference type="SAM" id="Phobius"/>
    </source>
</evidence>
<dbReference type="RefSeq" id="WP_025361814.1">
    <property type="nucleotide sequence ID" value="NZ_CP007155.1"/>
</dbReference>
<gene>
    <name evidence="2" type="ORF">KALB_8677</name>
</gene>
<feature type="transmembrane region" description="Helical" evidence="1">
    <location>
        <begin position="88"/>
        <end position="106"/>
    </location>
</feature>
<evidence type="ECO:0000313" key="3">
    <source>
        <dbReference type="Proteomes" id="UP000019225"/>
    </source>
</evidence>
<feature type="transmembrane region" description="Helical" evidence="1">
    <location>
        <begin position="7"/>
        <end position="31"/>
    </location>
</feature>
<protein>
    <submittedName>
        <fullName evidence="2">Uncharacterized protein</fullName>
    </submittedName>
</protein>